<dbReference type="AlphaFoldDB" id="C9MKK1"/>
<dbReference type="InterPro" id="IPR039567">
    <property type="entry name" value="Gly-zipper"/>
</dbReference>
<reference evidence="7 8" key="1">
    <citation type="submission" date="2009-09" db="EMBL/GenBank/DDBJ databases">
        <authorList>
            <person name="Weinstock G."/>
            <person name="Sodergren E."/>
            <person name="Clifton S."/>
            <person name="Fulton L."/>
            <person name="Fulton B."/>
            <person name="Courtney L."/>
            <person name="Fronick C."/>
            <person name="Harrison M."/>
            <person name="Strong C."/>
            <person name="Farmer C."/>
            <person name="Delahaunty K."/>
            <person name="Markovic C."/>
            <person name="Hall O."/>
            <person name="Minx P."/>
            <person name="Tomlinson C."/>
            <person name="Mitreva M."/>
            <person name="Nelson J."/>
            <person name="Hou S."/>
            <person name="Wollam A."/>
            <person name="Pepin K.H."/>
            <person name="Johnson M."/>
            <person name="Bhonagiri V."/>
            <person name="Nash W.E."/>
            <person name="Warren W."/>
            <person name="Chinwalla A."/>
            <person name="Mardis E.R."/>
            <person name="Wilson R.K."/>
        </authorList>
    </citation>
    <scope>NUCLEOTIDE SEQUENCE [LARGE SCALE GENOMIC DNA]</scope>
    <source>
        <strain evidence="7 8">F0319</strain>
    </source>
</reference>
<keyword evidence="5" id="KW-1133">Transmembrane helix</keyword>
<comment type="subcellular location">
    <subcellularLocation>
        <location evidence="1">Cell outer membrane</location>
    </subcellularLocation>
</comment>
<keyword evidence="2 4" id="KW-0472">Membrane</keyword>
<sequence length="256" mass="26908">MFNFAWIKGELTIRLIAGKAKEDYHIIIYIVMKNMKMMAAGLCVLSVVSCQTKQGTGTLIGGGAGAVLGGIVGQIIGKNGKSTAIGAAIGGAVGAGAGAIIGRHMDKVAREAAQQLPNASVDKVTDANGLECVKVTFDSGILFPLNGSDLNAAAKNDLTKLAGLMKRNSNCDVAIQGYTDASGNDKINIPLSQRRASSVSSYLQNQGVTSRQIRSVEGFGSQNPIENKTVSQKNRRVEVYLYASQEMVRQANNGTL</sequence>
<evidence type="ECO:0000256" key="5">
    <source>
        <dbReference type="SAM" id="Phobius"/>
    </source>
</evidence>
<keyword evidence="5" id="KW-0812">Transmembrane</keyword>
<feature type="transmembrane region" description="Helical" evidence="5">
    <location>
        <begin position="26"/>
        <end position="47"/>
    </location>
</feature>
<dbReference type="GO" id="GO:0009279">
    <property type="term" value="C:cell outer membrane"/>
    <property type="evidence" value="ECO:0007669"/>
    <property type="project" value="UniProtKB-SubCell"/>
</dbReference>
<keyword evidence="3" id="KW-0998">Cell outer membrane</keyword>
<dbReference type="Gene3D" id="3.30.1330.60">
    <property type="entry name" value="OmpA-like domain"/>
    <property type="match status" value="1"/>
</dbReference>
<dbReference type="EMBL" id="ACVA01000004">
    <property type="protein sequence ID" value="EEX19969.1"/>
    <property type="molecule type" value="Genomic_DNA"/>
</dbReference>
<dbReference type="PRINTS" id="PR01021">
    <property type="entry name" value="OMPADOMAIN"/>
</dbReference>
<dbReference type="CDD" id="cd07185">
    <property type="entry name" value="OmpA_C-like"/>
    <property type="match status" value="1"/>
</dbReference>
<dbReference type="Pfam" id="PF00691">
    <property type="entry name" value="OmpA"/>
    <property type="match status" value="1"/>
</dbReference>
<dbReference type="InterPro" id="IPR006664">
    <property type="entry name" value="OMP_bac"/>
</dbReference>
<dbReference type="STRING" id="649761.HMPREF0973_00109"/>
<protein>
    <submittedName>
        <fullName evidence="7">OmpA family protein</fullName>
    </submittedName>
</protein>
<evidence type="ECO:0000256" key="3">
    <source>
        <dbReference type="ARBA" id="ARBA00023237"/>
    </source>
</evidence>
<dbReference type="PANTHER" id="PTHR30329:SF21">
    <property type="entry name" value="LIPOPROTEIN YIAD-RELATED"/>
    <property type="match status" value="1"/>
</dbReference>
<accession>C9MKK1</accession>
<dbReference type="SUPFAM" id="SSF103088">
    <property type="entry name" value="OmpA-like"/>
    <property type="match status" value="1"/>
</dbReference>
<dbReference type="eggNOG" id="COG2885">
    <property type="taxonomic scope" value="Bacteria"/>
</dbReference>
<feature type="transmembrane region" description="Helical" evidence="5">
    <location>
        <begin position="59"/>
        <end position="77"/>
    </location>
</feature>
<proteinExistence type="predicted"/>
<gene>
    <name evidence="7" type="ORF">HMPREF0973_00109</name>
</gene>
<organism evidence="7 8">
    <name type="scientific">Prevotella veroralis F0319</name>
    <dbReference type="NCBI Taxonomy" id="649761"/>
    <lineage>
        <taxon>Bacteria</taxon>
        <taxon>Pseudomonadati</taxon>
        <taxon>Bacteroidota</taxon>
        <taxon>Bacteroidia</taxon>
        <taxon>Bacteroidales</taxon>
        <taxon>Prevotellaceae</taxon>
        <taxon>Prevotella</taxon>
    </lineage>
</organism>
<evidence type="ECO:0000256" key="4">
    <source>
        <dbReference type="PROSITE-ProRule" id="PRU00473"/>
    </source>
</evidence>
<dbReference type="Proteomes" id="UP000003327">
    <property type="component" value="Unassembled WGS sequence"/>
</dbReference>
<dbReference type="InterPro" id="IPR006665">
    <property type="entry name" value="OmpA-like"/>
</dbReference>
<name>C9MKK1_9BACT</name>
<feature type="domain" description="OmpA-like" evidence="6">
    <location>
        <begin position="130"/>
        <end position="245"/>
    </location>
</feature>
<evidence type="ECO:0000256" key="2">
    <source>
        <dbReference type="ARBA" id="ARBA00023136"/>
    </source>
</evidence>
<keyword evidence="8" id="KW-1185">Reference proteome</keyword>
<dbReference type="PROSITE" id="PS51123">
    <property type="entry name" value="OMPA_2"/>
    <property type="match status" value="1"/>
</dbReference>
<evidence type="ECO:0000259" key="6">
    <source>
        <dbReference type="PROSITE" id="PS51123"/>
    </source>
</evidence>
<dbReference type="InterPro" id="IPR050330">
    <property type="entry name" value="Bact_OuterMem_StrucFunc"/>
</dbReference>
<evidence type="ECO:0000313" key="7">
    <source>
        <dbReference type="EMBL" id="EEX19969.1"/>
    </source>
</evidence>
<dbReference type="Pfam" id="PF13488">
    <property type="entry name" value="Gly-zipper_Omp"/>
    <property type="match status" value="1"/>
</dbReference>
<evidence type="ECO:0000313" key="8">
    <source>
        <dbReference type="Proteomes" id="UP000003327"/>
    </source>
</evidence>
<evidence type="ECO:0000256" key="1">
    <source>
        <dbReference type="ARBA" id="ARBA00004442"/>
    </source>
</evidence>
<dbReference type="HOGENOM" id="CLU_016890_6_0_10"/>
<feature type="transmembrane region" description="Helical" evidence="5">
    <location>
        <begin position="83"/>
        <end position="101"/>
    </location>
</feature>
<dbReference type="PANTHER" id="PTHR30329">
    <property type="entry name" value="STATOR ELEMENT OF FLAGELLAR MOTOR COMPLEX"/>
    <property type="match status" value="1"/>
</dbReference>
<dbReference type="InterPro" id="IPR036737">
    <property type="entry name" value="OmpA-like_sf"/>
</dbReference>
<comment type="caution">
    <text evidence="7">The sequence shown here is derived from an EMBL/GenBank/DDBJ whole genome shotgun (WGS) entry which is preliminary data.</text>
</comment>